<dbReference type="AlphaFoldDB" id="Q0RVP3"/>
<keyword evidence="2" id="KW-0614">Plasmid</keyword>
<evidence type="ECO:0000256" key="1">
    <source>
        <dbReference type="SAM" id="MobiDB-lite"/>
    </source>
</evidence>
<feature type="region of interest" description="Disordered" evidence="1">
    <location>
        <begin position="1"/>
        <end position="26"/>
    </location>
</feature>
<reference evidence="3" key="1">
    <citation type="journal article" date="2006" name="Proc. Natl. Acad. Sci. U.S.A.">
        <title>The complete genome of Rhodococcus sp. RHA1 provides insights into a catabolic powerhouse.</title>
        <authorList>
            <person name="McLeod M.P."/>
            <person name="Warren R.L."/>
            <person name="Hsiao W.W.L."/>
            <person name="Araki N."/>
            <person name="Myhre M."/>
            <person name="Fernandes C."/>
            <person name="Miyazawa D."/>
            <person name="Wong W."/>
            <person name="Lillquist A.L."/>
            <person name="Wang D."/>
            <person name="Dosanjh M."/>
            <person name="Hara H."/>
            <person name="Petrescu A."/>
            <person name="Morin R.D."/>
            <person name="Yang G."/>
            <person name="Stott J.M."/>
            <person name="Schein J.E."/>
            <person name="Shin H."/>
            <person name="Smailus D."/>
            <person name="Siddiqui A.S."/>
            <person name="Marra M.A."/>
            <person name="Jones S.J.M."/>
            <person name="Holt R."/>
            <person name="Brinkman F.S.L."/>
            <person name="Miyauchi K."/>
            <person name="Fukuda M."/>
            <person name="Davies J.E."/>
            <person name="Mohn W.W."/>
            <person name="Eltis L.D."/>
        </authorList>
    </citation>
    <scope>NUCLEOTIDE SEQUENCE [LARGE SCALE GENOMIC DNA]</scope>
    <source>
        <strain evidence="3">RHA1</strain>
    </source>
</reference>
<dbReference type="EMBL" id="CP000433">
    <property type="protein sequence ID" value="ABH00643.1"/>
    <property type="molecule type" value="Genomic_DNA"/>
</dbReference>
<accession>Q0RVP3</accession>
<dbReference type="KEGG" id="rha:RHA1_ro10454"/>
<gene>
    <name evidence="2" type="ordered locus">RHA1_ro10454</name>
</gene>
<dbReference type="HOGENOM" id="CLU_2261636_0_0_11"/>
<evidence type="ECO:0000313" key="2">
    <source>
        <dbReference type="EMBL" id="ABH00643.1"/>
    </source>
</evidence>
<dbReference type="Proteomes" id="UP000008710">
    <property type="component" value="Plasmid pRHL2"/>
</dbReference>
<sequence length="103" mass="11112">MAPTSKARPTPHPPRQEGQRHHRLNTRVRMARLQGTRPYGTFADATSPAAIASRRAARSSDAGIAEIASGTTPRRTWIASMSVSITESSAGPTIPHRSGRHPH</sequence>
<name>Q0RVP3_RHOJR</name>
<protein>
    <submittedName>
        <fullName evidence="2">Uncharacterized protein</fullName>
    </submittedName>
</protein>
<proteinExistence type="predicted"/>
<feature type="region of interest" description="Disordered" evidence="1">
    <location>
        <begin position="84"/>
        <end position="103"/>
    </location>
</feature>
<geneLocation type="plasmid" evidence="2 3">
    <name>pRHL2</name>
</geneLocation>
<evidence type="ECO:0000313" key="3">
    <source>
        <dbReference type="Proteomes" id="UP000008710"/>
    </source>
</evidence>
<organism evidence="2 3">
    <name type="scientific">Rhodococcus jostii (strain RHA1)</name>
    <dbReference type="NCBI Taxonomy" id="101510"/>
    <lineage>
        <taxon>Bacteria</taxon>
        <taxon>Bacillati</taxon>
        <taxon>Actinomycetota</taxon>
        <taxon>Actinomycetes</taxon>
        <taxon>Mycobacteriales</taxon>
        <taxon>Nocardiaceae</taxon>
        <taxon>Rhodococcus</taxon>
    </lineage>
</organism>